<keyword evidence="8" id="KW-0862">Zinc</keyword>
<dbReference type="RefSeq" id="XP_062715638.1">
    <property type="nucleotide sequence ID" value="XM_062859654.1"/>
</dbReference>
<dbReference type="GeneID" id="109418037"/>
<evidence type="ECO:0000313" key="12">
    <source>
        <dbReference type="EnsemblMetazoa" id="AALFPA23_012976.P18718"/>
    </source>
</evidence>
<dbReference type="Proteomes" id="UP000069940">
    <property type="component" value="Unassembled WGS sequence"/>
</dbReference>
<dbReference type="Pfam" id="PF00078">
    <property type="entry name" value="RVT_1"/>
    <property type="match status" value="1"/>
</dbReference>
<evidence type="ECO:0000313" key="13">
    <source>
        <dbReference type="Proteomes" id="UP000069940"/>
    </source>
</evidence>
<feature type="compositionally biased region" description="Basic and acidic residues" evidence="9">
    <location>
        <begin position="1"/>
        <end position="12"/>
    </location>
</feature>
<keyword evidence="13" id="KW-1185">Reference proteome</keyword>
<dbReference type="InterPro" id="IPR036875">
    <property type="entry name" value="Znf_CCHC_sf"/>
</dbReference>
<dbReference type="PANTHER" id="PTHR37984">
    <property type="entry name" value="PROTEIN CBG26694"/>
    <property type="match status" value="1"/>
</dbReference>
<dbReference type="Pfam" id="PF17917">
    <property type="entry name" value="RT_RNaseH"/>
    <property type="match status" value="1"/>
</dbReference>
<feature type="region of interest" description="Disordered" evidence="9">
    <location>
        <begin position="1"/>
        <end position="23"/>
    </location>
</feature>
<evidence type="ECO:0000256" key="6">
    <source>
        <dbReference type="ARBA" id="ARBA00022801"/>
    </source>
</evidence>
<dbReference type="PROSITE" id="PS50158">
    <property type="entry name" value="ZF_CCHC"/>
    <property type="match status" value="1"/>
</dbReference>
<dbReference type="InterPro" id="IPR050951">
    <property type="entry name" value="Retrovirus_Pol_polyprotein"/>
</dbReference>
<name>A0ABM1YXC0_AEDAL</name>
<keyword evidence="7" id="KW-0695">RNA-directed DNA polymerase</keyword>
<evidence type="ECO:0000256" key="5">
    <source>
        <dbReference type="ARBA" id="ARBA00022759"/>
    </source>
</evidence>
<dbReference type="InterPro" id="IPR000477">
    <property type="entry name" value="RT_dom"/>
</dbReference>
<dbReference type="InterPro" id="IPR041373">
    <property type="entry name" value="RT_RNaseH"/>
</dbReference>
<dbReference type="InterPro" id="IPR041588">
    <property type="entry name" value="Integrase_H2C2"/>
</dbReference>
<dbReference type="InterPro" id="IPR043128">
    <property type="entry name" value="Rev_trsase/Diguanyl_cyclase"/>
</dbReference>
<protein>
    <recommendedName>
        <fullName evidence="1">RNA-directed DNA polymerase</fullName>
        <ecNumber evidence="1">2.7.7.49</ecNumber>
    </recommendedName>
</protein>
<evidence type="ECO:0000256" key="2">
    <source>
        <dbReference type="ARBA" id="ARBA00022679"/>
    </source>
</evidence>
<proteinExistence type="predicted"/>
<evidence type="ECO:0000256" key="1">
    <source>
        <dbReference type="ARBA" id="ARBA00012493"/>
    </source>
</evidence>
<keyword evidence="3" id="KW-0548">Nucleotidyltransferase</keyword>
<dbReference type="SUPFAM" id="SSF57756">
    <property type="entry name" value="Retrovirus zinc finger-like domains"/>
    <property type="match status" value="1"/>
</dbReference>
<dbReference type="PROSITE" id="PS00141">
    <property type="entry name" value="ASP_PROTEASE"/>
    <property type="match status" value="1"/>
</dbReference>
<dbReference type="CDD" id="cd09274">
    <property type="entry name" value="RNase_HI_RT_Ty3"/>
    <property type="match status" value="1"/>
</dbReference>
<evidence type="ECO:0000256" key="9">
    <source>
        <dbReference type="SAM" id="MobiDB-lite"/>
    </source>
</evidence>
<reference evidence="13" key="1">
    <citation type="journal article" date="2015" name="Proc. Natl. Acad. Sci. U.S.A.">
        <title>Genome sequence of the Asian Tiger mosquito, Aedes albopictus, reveals insights into its biology, genetics, and evolution.</title>
        <authorList>
            <person name="Chen X.G."/>
            <person name="Jiang X."/>
            <person name="Gu J."/>
            <person name="Xu M."/>
            <person name="Wu Y."/>
            <person name="Deng Y."/>
            <person name="Zhang C."/>
            <person name="Bonizzoni M."/>
            <person name="Dermauw W."/>
            <person name="Vontas J."/>
            <person name="Armbruster P."/>
            <person name="Huang X."/>
            <person name="Yang Y."/>
            <person name="Zhang H."/>
            <person name="He W."/>
            <person name="Peng H."/>
            <person name="Liu Y."/>
            <person name="Wu K."/>
            <person name="Chen J."/>
            <person name="Lirakis M."/>
            <person name="Topalis P."/>
            <person name="Van Leeuwen T."/>
            <person name="Hall A.B."/>
            <person name="Jiang X."/>
            <person name="Thorpe C."/>
            <person name="Mueller R.L."/>
            <person name="Sun C."/>
            <person name="Waterhouse R.M."/>
            <person name="Yan G."/>
            <person name="Tu Z.J."/>
            <person name="Fang X."/>
            <person name="James A.A."/>
        </authorList>
    </citation>
    <scope>NUCLEOTIDE SEQUENCE [LARGE SCALE GENOMIC DNA]</scope>
    <source>
        <strain evidence="13">Foshan</strain>
    </source>
</reference>
<dbReference type="InterPro" id="IPR043502">
    <property type="entry name" value="DNA/RNA_pol_sf"/>
</dbReference>
<feature type="domain" description="Reverse transcriptase" evidence="11">
    <location>
        <begin position="639"/>
        <end position="817"/>
    </location>
</feature>
<accession>A0ABM1YXC0</accession>
<keyword evidence="8" id="KW-0479">Metal-binding</keyword>
<evidence type="ECO:0000256" key="4">
    <source>
        <dbReference type="ARBA" id="ARBA00022722"/>
    </source>
</evidence>
<evidence type="ECO:0000259" key="10">
    <source>
        <dbReference type="PROSITE" id="PS50158"/>
    </source>
</evidence>
<evidence type="ECO:0000256" key="3">
    <source>
        <dbReference type="ARBA" id="ARBA00022695"/>
    </source>
</evidence>
<dbReference type="Gene3D" id="3.10.20.370">
    <property type="match status" value="1"/>
</dbReference>
<dbReference type="Gene3D" id="1.10.340.70">
    <property type="match status" value="1"/>
</dbReference>
<dbReference type="Gene3D" id="3.10.10.10">
    <property type="entry name" value="HIV Type 1 Reverse Transcriptase, subunit A, domain 1"/>
    <property type="match status" value="1"/>
</dbReference>
<feature type="domain" description="CCHC-type" evidence="10">
    <location>
        <begin position="383"/>
        <end position="397"/>
    </location>
</feature>
<keyword evidence="4" id="KW-0540">Nuclease</keyword>
<sequence>MDKPKDKRHDNGAVDAPVRKMKKKEAKVDVIMKELAEEKSARIELSKQLEKANETILALQTSLRIPRSESIESAAFSGNAGPSSTRHQGNESGVEMTRFMTSVNQMSISSISVPECKPSVTGEQIGRRDYESWIDLLSDSLKLAGVEDEPTKFVIFKVKAGPMLLDIFKNTKSTGEAPDEIELPYSNALFRLKTYFGSASDIMLQRRKLALMVQTPEETDLAFIMRAGSIARLCDFKEGKEFEEIVSAVATHARNKDVRVVALKMLNRQGSFTELVDAVREIEAVAINEEFYRMRHNKQEEAKVAAVSASFPREESSRRNLNYRPAVRGRFAPYQAGRSRFEAHRSSDTRGFGNSREAEAFRCFRCDSVYHKAEACYAIDKICLKCGRKGHIQRACRATYKSEVQRRPVKEEPDVKPGEVASIDVEAAAKAEEQTEEKNLQIATFTDQTSADEGIIKATVAGLECEFLIDSGAQVNTITKHRFTVLCEDDRYRKALFNMQESTDRPLKAYATAGEIPVVSTFEAFLHISDDRPTLLEKFYVVEECRSLLGRATATRYNVLLLGLKVPIDSQKSMTQLWYESEEIAAVSVGETFPKFNIPPVLISYDQTRPPCRNIFMNIPIAVKPIVEKRLQELLAAGIIENVTDDMDNSFCSSVLAIPKGRDDIRLVIDLRGPNSYIQRTPFPMPSLEKILAEIDGAQWFSTIDLANAYFHIELDEKCRHLTNFCTEFGMFRCVRLPFGLCNAPDIFQEVLQRKILGGCRGVKNYLDDIFVFGRTPEEHDENLREVMARLREHNVKINESKCVFKSQAVKFIGFKITPEGWQIEEEKMKDIEEFRTPETIAEVKSFLGLVTFVDKFVPHRATRTEKLRALANAEGFYWSEAEELEFQAFKKEAVKMIKTLGYFNTSDRTEIFVDASAVGLGAVLVQFNEEGTPRIIACASKALTTTEQRYPQTHREALAVVWGVERFAYYLSSRSFVIRTDAEANQFIFGGKHRIGKRAVSRAEAWALRLQPFDFSIQRVPGEQNVADALSRLFQMSKEAEPFEDSFEDHVLFSLDAGIMDITADDEMKQVAEALTDDAWPPELRKYESQKKNLHSIGSMICKDDKIVLPSSLRRRAMESAHGGHIGEVAMKRIMREFFWWPRMAAETERFVKECQTCYGSNWRYSLEKFVHSHNTLIPHARLKVTPFELLVGFKYRGQFPSLWNEWNPKELDRESIRELDAEAKLYSKHYADSVRGAKESNIKVGDVVLISQQKKSKSDPTFSSERFTVITRTGAKVVIMSSNGVQYARNVQDVKLAPPVEDINDSQNRTVVDAEIDGKMPGSEDISGMQPIDVPSCSTHTTEKITLRQRSELKRPARLNDNYVYRIYQ</sequence>
<dbReference type="EnsemblMetazoa" id="AALFPA23_012976.R18718">
    <property type="protein sequence ID" value="AALFPA23_012976.P18718"/>
    <property type="gene ID" value="AALFPA23_012976"/>
</dbReference>
<organism evidence="12 13">
    <name type="scientific">Aedes albopictus</name>
    <name type="common">Asian tiger mosquito</name>
    <name type="synonym">Stegomyia albopicta</name>
    <dbReference type="NCBI Taxonomy" id="7160"/>
    <lineage>
        <taxon>Eukaryota</taxon>
        <taxon>Metazoa</taxon>
        <taxon>Ecdysozoa</taxon>
        <taxon>Arthropoda</taxon>
        <taxon>Hexapoda</taxon>
        <taxon>Insecta</taxon>
        <taxon>Pterygota</taxon>
        <taxon>Neoptera</taxon>
        <taxon>Endopterygota</taxon>
        <taxon>Diptera</taxon>
        <taxon>Nematocera</taxon>
        <taxon>Culicoidea</taxon>
        <taxon>Culicidae</taxon>
        <taxon>Culicinae</taxon>
        <taxon>Aedini</taxon>
        <taxon>Aedes</taxon>
        <taxon>Stegomyia</taxon>
    </lineage>
</organism>
<keyword evidence="2" id="KW-0808">Transferase</keyword>
<keyword evidence="6" id="KW-0378">Hydrolase</keyword>
<dbReference type="EC" id="2.7.7.49" evidence="1"/>
<dbReference type="PROSITE" id="PS50878">
    <property type="entry name" value="RT_POL"/>
    <property type="match status" value="1"/>
</dbReference>
<evidence type="ECO:0000256" key="7">
    <source>
        <dbReference type="ARBA" id="ARBA00022918"/>
    </source>
</evidence>
<keyword evidence="5" id="KW-0255">Endonuclease</keyword>
<keyword evidence="8" id="KW-0863">Zinc-finger</keyword>
<evidence type="ECO:0000256" key="8">
    <source>
        <dbReference type="PROSITE-ProRule" id="PRU00047"/>
    </source>
</evidence>
<dbReference type="InterPro" id="IPR001969">
    <property type="entry name" value="Aspartic_peptidase_AS"/>
</dbReference>
<reference evidence="12" key="2">
    <citation type="submission" date="2025-05" db="UniProtKB">
        <authorList>
            <consortium name="EnsemblMetazoa"/>
        </authorList>
    </citation>
    <scope>IDENTIFICATION</scope>
    <source>
        <strain evidence="12">Foshan</strain>
    </source>
</reference>
<dbReference type="SUPFAM" id="SSF56672">
    <property type="entry name" value="DNA/RNA polymerases"/>
    <property type="match status" value="1"/>
</dbReference>
<dbReference type="SMART" id="SM00343">
    <property type="entry name" value="ZnF_C2HC"/>
    <property type="match status" value="2"/>
</dbReference>
<evidence type="ECO:0000259" key="11">
    <source>
        <dbReference type="PROSITE" id="PS50878"/>
    </source>
</evidence>
<dbReference type="PANTHER" id="PTHR37984:SF5">
    <property type="entry name" value="PROTEIN NYNRIN-LIKE"/>
    <property type="match status" value="1"/>
</dbReference>
<dbReference type="CDD" id="cd01647">
    <property type="entry name" value="RT_LTR"/>
    <property type="match status" value="1"/>
</dbReference>
<dbReference type="Gene3D" id="4.10.60.10">
    <property type="entry name" value="Zinc finger, CCHC-type"/>
    <property type="match status" value="1"/>
</dbReference>
<dbReference type="InterPro" id="IPR001878">
    <property type="entry name" value="Znf_CCHC"/>
</dbReference>
<dbReference type="Pfam" id="PF17921">
    <property type="entry name" value="Integrase_H2C2"/>
    <property type="match status" value="1"/>
</dbReference>
<dbReference type="Gene3D" id="3.30.70.270">
    <property type="match status" value="2"/>
</dbReference>